<gene>
    <name evidence="1" type="ORF">PQU92_13330</name>
</gene>
<accession>A0ABT5HVZ5</accession>
<proteinExistence type="predicted"/>
<organism evidence="1 2">
    <name type="scientific">Asticcacaulis aquaticus</name>
    <dbReference type="NCBI Taxonomy" id="2984212"/>
    <lineage>
        <taxon>Bacteria</taxon>
        <taxon>Pseudomonadati</taxon>
        <taxon>Pseudomonadota</taxon>
        <taxon>Alphaproteobacteria</taxon>
        <taxon>Caulobacterales</taxon>
        <taxon>Caulobacteraceae</taxon>
        <taxon>Asticcacaulis</taxon>
    </lineage>
</organism>
<dbReference type="Proteomes" id="UP001214854">
    <property type="component" value="Unassembled WGS sequence"/>
</dbReference>
<dbReference type="InterPro" id="IPR011055">
    <property type="entry name" value="Dup_hybrid_motif"/>
</dbReference>
<reference evidence="1 2" key="1">
    <citation type="submission" date="2023-01" db="EMBL/GenBank/DDBJ databases">
        <title>Novel species of the genus Asticcacaulis isolated from rivers.</title>
        <authorList>
            <person name="Lu H."/>
        </authorList>
    </citation>
    <scope>NUCLEOTIDE SEQUENCE [LARGE SCALE GENOMIC DNA]</scope>
    <source>
        <strain evidence="1 2">BYS171W</strain>
    </source>
</reference>
<dbReference type="Gene3D" id="2.70.70.10">
    <property type="entry name" value="Glucose Permease (Domain IIA)"/>
    <property type="match status" value="1"/>
</dbReference>
<evidence type="ECO:0000313" key="1">
    <source>
        <dbReference type="EMBL" id="MDC7684267.1"/>
    </source>
</evidence>
<protein>
    <recommendedName>
        <fullName evidence="3">Peptidase M23 domain-containing protein</fullName>
    </recommendedName>
</protein>
<dbReference type="EMBL" id="JAQQKX010000011">
    <property type="protein sequence ID" value="MDC7684267.1"/>
    <property type="molecule type" value="Genomic_DNA"/>
</dbReference>
<keyword evidence="2" id="KW-1185">Reference proteome</keyword>
<evidence type="ECO:0000313" key="2">
    <source>
        <dbReference type="Proteomes" id="UP001214854"/>
    </source>
</evidence>
<sequence length="81" mass="8832">MALHDTVVRGQKLGLVSNNLGVNSQGQQQYTTIHLHFEIRVGQTETLSDGTVLSADDFVPPYTALVDSYQRKLGGDCPTVE</sequence>
<name>A0ABT5HVZ5_9CAUL</name>
<comment type="caution">
    <text evidence="1">The sequence shown here is derived from an EMBL/GenBank/DDBJ whole genome shotgun (WGS) entry which is preliminary data.</text>
</comment>
<evidence type="ECO:0008006" key="3">
    <source>
        <dbReference type="Google" id="ProtNLM"/>
    </source>
</evidence>
<dbReference type="RefSeq" id="WP_272748731.1">
    <property type="nucleotide sequence ID" value="NZ_JAQQKX010000011.1"/>
</dbReference>